<comment type="caution">
    <text evidence="6">The sequence shown here is derived from an EMBL/GenBank/DDBJ whole genome shotgun (WGS) entry which is preliminary data.</text>
</comment>
<evidence type="ECO:0000259" key="5">
    <source>
        <dbReference type="SMART" id="SM00701"/>
    </source>
</evidence>
<evidence type="ECO:0000256" key="1">
    <source>
        <dbReference type="ARBA" id="ARBA00007553"/>
    </source>
</evidence>
<feature type="domain" description="N-acetylmuramoyl-L-alanine amidase" evidence="4">
    <location>
        <begin position="332"/>
        <end position="495"/>
    </location>
</feature>
<keyword evidence="7" id="KW-1185">Reference proteome</keyword>
<evidence type="ECO:0000313" key="7">
    <source>
        <dbReference type="Proteomes" id="UP000274907"/>
    </source>
</evidence>
<sequence length="736" mass="77126">MWIRLIDTRSPHPVQHRPPRAAGTSDYTRRPPSSHQYHESRICTRVHSVQLGQHLFPIFPGSSPVQQRRRIATSRLTSVNPTVAVILTVALVASAAFGGNQILRTQEAGGNPIEVASAEASFADGDNVVVDDAAIAAQSGVGGPRTVKEFERDEEFSMFAVTWNGHRDLAAFIRAEQADGSWGPWWDAEPIGQTGPGGENGTELIYVEPTNRVQVSITGVDILGDGTEEAAPAVPEVDINIADAPVAEAPVIEEPVAEAPVIEEPAPAGIAPLPTNYGDIQPVADVAAADELGVVFIDGRAEEGGIALATDSVAYGMPEVVTRSGWGANENARCRNATYDNEVQAAGVHHTAGSNNYTKAQSAGIVRGIYDYHARTLGWCDVGYNALVDKYGTIYEGRFGGLDKNVQGAHIGGFNHNTFGISMMGNYDIAPTTPEMVQAVGDMIGWKAAIAGFDPKGSDRYTPYAFSGSKYTGGVTMNLPAIFAHRDAHNNACPGTFGYAQMDNIRNIASAKYQAVTSGTADPGGTATPPTTTPDPGDDGTIEPIGSSLPDQATELTEVPALLSSAIDGDQTALLTIIGSLAGLAVAFLAAEGSLPGTATQVGDVQILDGVSLADLKPVLDIASSLAEDSKISETANRVVANYGAVLGEPRGGVNTENATYALFDEGIIIDKVNSGEARALWGSIADVWAGQGFDLGPLGMPLNEQYNEGDLVRVDFEGGHATVNPATGEVNVKLS</sequence>
<dbReference type="Gene3D" id="3.40.80.10">
    <property type="entry name" value="Peptidoglycan recognition protein-like"/>
    <property type="match status" value="1"/>
</dbReference>
<feature type="compositionally biased region" description="Low complexity" evidence="2">
    <location>
        <begin position="519"/>
        <end position="530"/>
    </location>
</feature>
<dbReference type="OrthoDB" id="514320at2"/>
<dbReference type="Proteomes" id="UP000274907">
    <property type="component" value="Unassembled WGS sequence"/>
</dbReference>
<keyword evidence="3" id="KW-0472">Membrane</keyword>
<dbReference type="SMART" id="SM00644">
    <property type="entry name" value="Ami_2"/>
    <property type="match status" value="1"/>
</dbReference>
<keyword evidence="3" id="KW-0812">Transmembrane</keyword>
<dbReference type="SUPFAM" id="SSF55846">
    <property type="entry name" value="N-acetylmuramoyl-L-alanine amidase-like"/>
    <property type="match status" value="1"/>
</dbReference>
<feature type="region of interest" description="Disordered" evidence="2">
    <location>
        <begin position="1"/>
        <end position="35"/>
    </location>
</feature>
<dbReference type="SMART" id="SM00701">
    <property type="entry name" value="PGRP"/>
    <property type="match status" value="1"/>
</dbReference>
<feature type="transmembrane region" description="Helical" evidence="3">
    <location>
        <begin position="78"/>
        <end position="97"/>
    </location>
</feature>
<dbReference type="InterPro" id="IPR015510">
    <property type="entry name" value="PGRP"/>
</dbReference>
<evidence type="ECO:0000259" key="4">
    <source>
        <dbReference type="SMART" id="SM00644"/>
    </source>
</evidence>
<dbReference type="AlphaFoldDB" id="A0A430I0V1"/>
<dbReference type="GO" id="GO:0008270">
    <property type="term" value="F:zinc ion binding"/>
    <property type="evidence" value="ECO:0007669"/>
    <property type="project" value="InterPro"/>
</dbReference>
<feature type="domain" description="Peptidoglycan recognition protein family" evidence="5">
    <location>
        <begin position="318"/>
        <end position="470"/>
    </location>
</feature>
<dbReference type="InterPro" id="IPR036505">
    <property type="entry name" value="Amidase/PGRP_sf"/>
</dbReference>
<feature type="region of interest" description="Disordered" evidence="2">
    <location>
        <begin position="517"/>
        <end position="546"/>
    </location>
</feature>
<dbReference type="Pfam" id="PF01510">
    <property type="entry name" value="Amidase_2"/>
    <property type="match status" value="1"/>
</dbReference>
<dbReference type="InterPro" id="IPR006619">
    <property type="entry name" value="PGRP_domain_met/bac"/>
</dbReference>
<dbReference type="GO" id="GO:0009253">
    <property type="term" value="P:peptidoglycan catabolic process"/>
    <property type="evidence" value="ECO:0007669"/>
    <property type="project" value="InterPro"/>
</dbReference>
<dbReference type="CDD" id="cd06583">
    <property type="entry name" value="PGRP"/>
    <property type="match status" value="1"/>
</dbReference>
<proteinExistence type="inferred from homology"/>
<evidence type="ECO:0008006" key="8">
    <source>
        <dbReference type="Google" id="ProtNLM"/>
    </source>
</evidence>
<evidence type="ECO:0000313" key="6">
    <source>
        <dbReference type="EMBL" id="RSZ64725.1"/>
    </source>
</evidence>
<keyword evidence="3" id="KW-1133">Transmembrane helix</keyword>
<dbReference type="EMBL" id="RXHJ01000004">
    <property type="protein sequence ID" value="RSZ64725.1"/>
    <property type="molecule type" value="Genomic_DNA"/>
</dbReference>
<dbReference type="PANTHER" id="PTHR11022">
    <property type="entry name" value="PEPTIDOGLYCAN RECOGNITION PROTEIN"/>
    <property type="match status" value="1"/>
</dbReference>
<dbReference type="InterPro" id="IPR002502">
    <property type="entry name" value="Amidase_domain"/>
</dbReference>
<dbReference type="PANTHER" id="PTHR11022:SF41">
    <property type="entry name" value="PEPTIDOGLYCAN-RECOGNITION PROTEIN LC-RELATED"/>
    <property type="match status" value="1"/>
</dbReference>
<evidence type="ECO:0000256" key="2">
    <source>
        <dbReference type="SAM" id="MobiDB-lite"/>
    </source>
</evidence>
<comment type="similarity">
    <text evidence="1">Belongs to the N-acetylmuramoyl-L-alanine amidase 2 family.</text>
</comment>
<accession>A0A430I0V1</accession>
<gene>
    <name evidence="6" type="ORF">EAH68_03760</name>
</gene>
<dbReference type="GO" id="GO:0008745">
    <property type="term" value="F:N-acetylmuramoyl-L-alanine amidase activity"/>
    <property type="evidence" value="ECO:0007669"/>
    <property type="project" value="InterPro"/>
</dbReference>
<evidence type="ECO:0000256" key="3">
    <source>
        <dbReference type="SAM" id="Phobius"/>
    </source>
</evidence>
<name>A0A430I0V1_9CORY</name>
<feature type="compositionally biased region" description="Basic and acidic residues" evidence="2">
    <location>
        <begin position="1"/>
        <end position="10"/>
    </location>
</feature>
<reference evidence="6 7" key="1">
    <citation type="submission" date="2018-12" db="EMBL/GenBank/DDBJ databases">
        <title>YIM 101343 draft genome.</title>
        <authorList>
            <person name="Chen X."/>
        </authorList>
    </citation>
    <scope>NUCLEOTIDE SEQUENCE [LARGE SCALE GENOMIC DNA]</scope>
    <source>
        <strain evidence="6 7">YIM 101343</strain>
    </source>
</reference>
<organism evidence="6 7">
    <name type="scientific">Corynebacterium hylobatis</name>
    <dbReference type="NCBI Taxonomy" id="1859290"/>
    <lineage>
        <taxon>Bacteria</taxon>
        <taxon>Bacillati</taxon>
        <taxon>Actinomycetota</taxon>
        <taxon>Actinomycetes</taxon>
        <taxon>Mycobacteriales</taxon>
        <taxon>Corynebacteriaceae</taxon>
        <taxon>Corynebacterium</taxon>
    </lineage>
</organism>
<protein>
    <recommendedName>
        <fullName evidence="8">Peptidoglycan recognition protein family domain-containing protein</fullName>
    </recommendedName>
</protein>